<dbReference type="InterPro" id="IPR050194">
    <property type="entry name" value="Glycosyltransferase_grp1"/>
</dbReference>
<dbReference type="Proteomes" id="UP000005824">
    <property type="component" value="Unassembled WGS sequence"/>
</dbReference>
<evidence type="ECO:0000313" key="4">
    <source>
        <dbReference type="Proteomes" id="UP000005824"/>
    </source>
</evidence>
<reference evidence="3 4" key="1">
    <citation type="journal article" date="2011" name="J. Bacteriol.">
        <title>Genome sequence of Chthoniobacter flavus Ellin428, an aerobic heterotrophic soil bacterium.</title>
        <authorList>
            <person name="Kant R."/>
            <person name="van Passel M.W."/>
            <person name="Palva A."/>
            <person name="Lucas S."/>
            <person name="Lapidus A."/>
            <person name="Glavina Del Rio T."/>
            <person name="Dalin E."/>
            <person name="Tice H."/>
            <person name="Bruce D."/>
            <person name="Goodwin L."/>
            <person name="Pitluck S."/>
            <person name="Larimer F.W."/>
            <person name="Land M.L."/>
            <person name="Hauser L."/>
            <person name="Sangwan P."/>
            <person name="de Vos W.M."/>
            <person name="Janssen P.H."/>
            <person name="Smidt H."/>
        </authorList>
    </citation>
    <scope>NUCLEOTIDE SEQUENCE [LARGE SCALE GENOMIC DNA]</scope>
    <source>
        <strain evidence="3 4">Ellin428</strain>
    </source>
</reference>
<comment type="caution">
    <text evidence="3">The sequence shown here is derived from an EMBL/GenBank/DDBJ whole genome shotgun (WGS) entry which is preliminary data.</text>
</comment>
<name>B4D5F4_9BACT</name>
<gene>
    <name evidence="3" type="ORF">CfE428DRAFT_4143</name>
</gene>
<dbReference type="AlphaFoldDB" id="B4D5F4"/>
<sequence>MEQRVGGLDSAIQSLRGALGDLGTAITDDSQPAEGGDTLVHFHGLWQPGHARLAKRFTARGIPYIVSPHGMLEPWAWRHKWWKKWPYFHFIEKGHLARAAALLATAKPEAGRLQKFAPGQRIETLPLGLTGTARPDYEKARERLGWKPEERVLLYLSRIHVKKGLDLLLEALATTSLPPHTRLIIVGEGGRDYVHSLKRFAQRHASQLPFTRWVGPVWGDARWAYFQGADLFCLPTHSENFGLAVLEACQVGTPALTTTETPWAEQLSTGRGYICQPTIDSVRQSLAEFFRQPCWDAPKRVALSEWAHANYDWQNLAPRYLAFYESILRTRQ</sequence>
<feature type="domain" description="Glycosyl transferase family 1" evidence="1">
    <location>
        <begin position="137"/>
        <end position="300"/>
    </location>
</feature>
<dbReference type="eggNOG" id="COG0438">
    <property type="taxonomic scope" value="Bacteria"/>
</dbReference>
<dbReference type="Gene3D" id="3.40.50.2000">
    <property type="entry name" value="Glycogen Phosphorylase B"/>
    <property type="match status" value="2"/>
</dbReference>
<feature type="domain" description="Glycosyltransferase subfamily 4-like N-terminal" evidence="2">
    <location>
        <begin position="39"/>
        <end position="128"/>
    </location>
</feature>
<evidence type="ECO:0000259" key="1">
    <source>
        <dbReference type="Pfam" id="PF00534"/>
    </source>
</evidence>
<dbReference type="InParanoid" id="B4D5F4"/>
<protein>
    <submittedName>
        <fullName evidence="3">Glycosyl transferase group 1</fullName>
    </submittedName>
</protein>
<dbReference type="PANTHER" id="PTHR45947">
    <property type="entry name" value="SULFOQUINOVOSYL TRANSFERASE SQD2"/>
    <property type="match status" value="1"/>
</dbReference>
<dbReference type="GO" id="GO:0016757">
    <property type="term" value="F:glycosyltransferase activity"/>
    <property type="evidence" value="ECO:0007669"/>
    <property type="project" value="InterPro"/>
</dbReference>
<dbReference type="InterPro" id="IPR028098">
    <property type="entry name" value="Glyco_trans_4-like_N"/>
</dbReference>
<proteinExistence type="predicted"/>
<keyword evidence="4" id="KW-1185">Reference proteome</keyword>
<dbReference type="STRING" id="497964.CfE428DRAFT_4143"/>
<evidence type="ECO:0000259" key="2">
    <source>
        <dbReference type="Pfam" id="PF13439"/>
    </source>
</evidence>
<accession>B4D5F4</accession>
<dbReference type="EMBL" id="ABVL01000013">
    <property type="protein sequence ID" value="EDY18359.1"/>
    <property type="molecule type" value="Genomic_DNA"/>
</dbReference>
<keyword evidence="3" id="KW-0808">Transferase</keyword>
<evidence type="ECO:0000313" key="3">
    <source>
        <dbReference type="EMBL" id="EDY18359.1"/>
    </source>
</evidence>
<dbReference type="InterPro" id="IPR001296">
    <property type="entry name" value="Glyco_trans_1"/>
</dbReference>
<dbReference type="PANTHER" id="PTHR45947:SF3">
    <property type="entry name" value="SULFOQUINOVOSYL TRANSFERASE SQD2"/>
    <property type="match status" value="1"/>
</dbReference>
<dbReference type="Pfam" id="PF13439">
    <property type="entry name" value="Glyco_transf_4"/>
    <property type="match status" value="1"/>
</dbReference>
<organism evidence="3 4">
    <name type="scientific">Chthoniobacter flavus Ellin428</name>
    <dbReference type="NCBI Taxonomy" id="497964"/>
    <lineage>
        <taxon>Bacteria</taxon>
        <taxon>Pseudomonadati</taxon>
        <taxon>Verrucomicrobiota</taxon>
        <taxon>Spartobacteria</taxon>
        <taxon>Chthoniobacterales</taxon>
        <taxon>Chthoniobacteraceae</taxon>
        <taxon>Chthoniobacter</taxon>
    </lineage>
</organism>
<dbReference type="SUPFAM" id="SSF53756">
    <property type="entry name" value="UDP-Glycosyltransferase/glycogen phosphorylase"/>
    <property type="match status" value="1"/>
</dbReference>
<dbReference type="Pfam" id="PF00534">
    <property type="entry name" value="Glycos_transf_1"/>
    <property type="match status" value="1"/>
</dbReference>